<evidence type="ECO:0000313" key="6">
    <source>
        <dbReference type="EMBL" id="MBS7809539.1"/>
    </source>
</evidence>
<comment type="caution">
    <text evidence="6">The sequence shown here is derived from an EMBL/GenBank/DDBJ whole genome shotgun (WGS) entry which is preliminary data.</text>
</comment>
<dbReference type="InterPro" id="IPR050223">
    <property type="entry name" value="D-isomer_2-hydroxyacid_DH"/>
</dbReference>
<dbReference type="Gene3D" id="3.40.50.720">
    <property type="entry name" value="NAD(P)-binding Rossmann-like Domain"/>
    <property type="match status" value="2"/>
</dbReference>
<evidence type="ECO:0000259" key="4">
    <source>
        <dbReference type="Pfam" id="PF00389"/>
    </source>
</evidence>
<evidence type="ECO:0000313" key="7">
    <source>
        <dbReference type="Proteomes" id="UP000766336"/>
    </source>
</evidence>
<accession>A0ABS5Q7A8</accession>
<comment type="similarity">
    <text evidence="3">Belongs to the D-isomer specific 2-hydroxyacid dehydrogenase family.</text>
</comment>
<evidence type="ECO:0000256" key="2">
    <source>
        <dbReference type="ARBA" id="ARBA00023027"/>
    </source>
</evidence>
<proteinExistence type="inferred from homology"/>
<feature type="domain" description="D-isomer specific 2-hydroxyacid dehydrogenase NAD-binding" evidence="5">
    <location>
        <begin position="110"/>
        <end position="281"/>
    </location>
</feature>
<keyword evidence="7" id="KW-1185">Reference proteome</keyword>
<sequence length="317" mass="33301">MPIPLLVQIPLDPLRLARIAAAGFEIHHAPTPAERAEMIPRLAPVLRAVLTNGATGMSAEAIATLPKLEIICCIGVGHETVDLRAAKARGIRVTNGPATNDVTVADHTWALILSIARNIPGADAAVRQGEWMNARGPRPIVFGKRLGIIGLGNIGRQIAERGERGFDMEIAYHNRARRPESPYAYLPSVKALAEWADYLVIAAPGGAGTRHLVNAEVLEALGPQGFLINIGRGSVVDTEALVAALHDGRIAGAAIDVVDGEPEVPPALAAAPRLIITPHIAGRSPEAMMATASLVAANLQAHFAGEPVKTPVPMPVD</sequence>
<dbReference type="Pfam" id="PF02826">
    <property type="entry name" value="2-Hacid_dh_C"/>
    <property type="match status" value="1"/>
</dbReference>
<name>A0ABS5Q7A8_9PROT</name>
<organism evidence="6 7">
    <name type="scientific">Roseococcus pinisoli</name>
    <dbReference type="NCBI Taxonomy" id="2835040"/>
    <lineage>
        <taxon>Bacteria</taxon>
        <taxon>Pseudomonadati</taxon>
        <taxon>Pseudomonadota</taxon>
        <taxon>Alphaproteobacteria</taxon>
        <taxon>Acetobacterales</taxon>
        <taxon>Roseomonadaceae</taxon>
        <taxon>Roseococcus</taxon>
    </lineage>
</organism>
<dbReference type="Proteomes" id="UP000766336">
    <property type="component" value="Unassembled WGS sequence"/>
</dbReference>
<dbReference type="RefSeq" id="WP_213668232.1">
    <property type="nucleotide sequence ID" value="NZ_JAHCDA010000001.1"/>
</dbReference>
<protein>
    <submittedName>
        <fullName evidence="6">2-hydroxyacid dehydrogenase</fullName>
    </submittedName>
</protein>
<dbReference type="InterPro" id="IPR036291">
    <property type="entry name" value="NAD(P)-bd_dom_sf"/>
</dbReference>
<gene>
    <name evidence="6" type="ORF">KHU32_01230</name>
</gene>
<keyword evidence="1 3" id="KW-0560">Oxidoreductase</keyword>
<dbReference type="SUPFAM" id="SSF52283">
    <property type="entry name" value="Formate/glycerate dehydrogenase catalytic domain-like"/>
    <property type="match status" value="1"/>
</dbReference>
<dbReference type="InterPro" id="IPR006139">
    <property type="entry name" value="D-isomer_2_OHA_DH_cat_dom"/>
</dbReference>
<reference evidence="6 7" key="1">
    <citation type="submission" date="2021-05" db="EMBL/GenBank/DDBJ databases">
        <title>Roseococcus sp. XZZS9, whole genome shotgun sequencing project.</title>
        <authorList>
            <person name="Zhao G."/>
            <person name="Shen L."/>
        </authorList>
    </citation>
    <scope>NUCLEOTIDE SEQUENCE [LARGE SCALE GENOMIC DNA]</scope>
    <source>
        <strain evidence="6 7">XZZS9</strain>
    </source>
</reference>
<dbReference type="PANTHER" id="PTHR10996">
    <property type="entry name" value="2-HYDROXYACID DEHYDROGENASE-RELATED"/>
    <property type="match status" value="1"/>
</dbReference>
<dbReference type="CDD" id="cd12156">
    <property type="entry name" value="HPPR"/>
    <property type="match status" value="1"/>
</dbReference>
<evidence type="ECO:0000256" key="3">
    <source>
        <dbReference type="RuleBase" id="RU003719"/>
    </source>
</evidence>
<evidence type="ECO:0000259" key="5">
    <source>
        <dbReference type="Pfam" id="PF02826"/>
    </source>
</evidence>
<dbReference type="SUPFAM" id="SSF51735">
    <property type="entry name" value="NAD(P)-binding Rossmann-fold domains"/>
    <property type="match status" value="1"/>
</dbReference>
<feature type="domain" description="D-isomer specific 2-hydroxyacid dehydrogenase catalytic" evidence="4">
    <location>
        <begin position="24"/>
        <end position="312"/>
    </location>
</feature>
<dbReference type="EMBL" id="JAHCDA010000001">
    <property type="protein sequence ID" value="MBS7809539.1"/>
    <property type="molecule type" value="Genomic_DNA"/>
</dbReference>
<dbReference type="InterPro" id="IPR006140">
    <property type="entry name" value="D-isomer_DH_NAD-bd"/>
</dbReference>
<dbReference type="Pfam" id="PF00389">
    <property type="entry name" value="2-Hacid_dh"/>
    <property type="match status" value="1"/>
</dbReference>
<evidence type="ECO:0000256" key="1">
    <source>
        <dbReference type="ARBA" id="ARBA00023002"/>
    </source>
</evidence>
<keyword evidence="2" id="KW-0520">NAD</keyword>
<dbReference type="PANTHER" id="PTHR10996:SF178">
    <property type="entry name" value="2-HYDROXYACID DEHYDROGENASE YGL185C-RELATED"/>
    <property type="match status" value="1"/>
</dbReference>